<feature type="transmembrane region" description="Helical" evidence="7">
    <location>
        <begin position="287"/>
        <end position="306"/>
    </location>
</feature>
<feature type="domain" description="PAZ" evidence="8">
    <location>
        <begin position="964"/>
        <end position="1078"/>
    </location>
</feature>
<feature type="transmembrane region" description="Helical" evidence="7">
    <location>
        <begin position="170"/>
        <end position="193"/>
    </location>
</feature>
<dbReference type="InterPro" id="IPR011701">
    <property type="entry name" value="MFS"/>
</dbReference>
<dbReference type="Pfam" id="PF02170">
    <property type="entry name" value="PAZ"/>
    <property type="match status" value="1"/>
</dbReference>
<dbReference type="EMBL" id="JAKCXM010000001">
    <property type="protein sequence ID" value="KAJ0410241.1"/>
    <property type="molecule type" value="Genomic_DNA"/>
</dbReference>
<dbReference type="PANTHER" id="PTHR23506:SF26">
    <property type="entry name" value="MFS-TYPE TRANSPORTER SLC18B1"/>
    <property type="match status" value="1"/>
</dbReference>
<feature type="transmembrane region" description="Helical" evidence="7">
    <location>
        <begin position="326"/>
        <end position="349"/>
    </location>
</feature>
<keyword evidence="3 7" id="KW-0812">Transmembrane</keyword>
<keyword evidence="2" id="KW-0813">Transport</keyword>
<dbReference type="GO" id="GO:0016020">
    <property type="term" value="C:membrane"/>
    <property type="evidence" value="ECO:0007669"/>
    <property type="project" value="UniProtKB-SubCell"/>
</dbReference>
<gene>
    <name evidence="10" type="ORF">P43SY_002573</name>
</gene>
<feature type="region of interest" description="Disordered" evidence="6">
    <location>
        <begin position="1"/>
        <end position="53"/>
    </location>
</feature>
<dbReference type="InterPro" id="IPR032472">
    <property type="entry name" value="ArgoL2"/>
</dbReference>
<evidence type="ECO:0000256" key="2">
    <source>
        <dbReference type="ARBA" id="ARBA00022448"/>
    </source>
</evidence>
<dbReference type="SUPFAM" id="SSF101690">
    <property type="entry name" value="PAZ domain"/>
    <property type="match status" value="1"/>
</dbReference>
<comment type="caution">
    <text evidence="10">The sequence shown here is derived from an EMBL/GenBank/DDBJ whole genome shotgun (WGS) entry which is preliminary data.</text>
</comment>
<feature type="transmembrane region" description="Helical" evidence="7">
    <location>
        <begin position="394"/>
        <end position="414"/>
    </location>
</feature>
<keyword evidence="5 7" id="KW-0472">Membrane</keyword>
<evidence type="ECO:0000256" key="3">
    <source>
        <dbReference type="ARBA" id="ARBA00022692"/>
    </source>
</evidence>
<feature type="transmembrane region" description="Helical" evidence="7">
    <location>
        <begin position="77"/>
        <end position="105"/>
    </location>
</feature>
<evidence type="ECO:0000256" key="4">
    <source>
        <dbReference type="ARBA" id="ARBA00022989"/>
    </source>
</evidence>
<comment type="subcellular location">
    <subcellularLocation>
        <location evidence="1">Membrane</location>
        <topology evidence="1">Multi-pass membrane protein</topology>
    </subcellularLocation>
</comment>
<dbReference type="Gene3D" id="1.20.1250.20">
    <property type="entry name" value="MFS general substrate transporter like domains"/>
    <property type="match status" value="2"/>
</dbReference>
<evidence type="ECO:0000256" key="5">
    <source>
        <dbReference type="ARBA" id="ARBA00023136"/>
    </source>
</evidence>
<dbReference type="GO" id="GO:0022857">
    <property type="term" value="F:transmembrane transporter activity"/>
    <property type="evidence" value="ECO:0007669"/>
    <property type="project" value="InterPro"/>
</dbReference>
<dbReference type="InterPro" id="IPR032474">
    <property type="entry name" value="Argonaute_N"/>
</dbReference>
<dbReference type="InterPro" id="IPR036085">
    <property type="entry name" value="PAZ_dom_sf"/>
</dbReference>
<evidence type="ECO:0000256" key="6">
    <source>
        <dbReference type="SAM" id="MobiDB-lite"/>
    </source>
</evidence>
<dbReference type="GO" id="GO:0003723">
    <property type="term" value="F:RNA binding"/>
    <property type="evidence" value="ECO:0007669"/>
    <property type="project" value="InterPro"/>
</dbReference>
<protein>
    <recommendedName>
        <fullName evidence="12">Major facilitator superfamily (MFS) profile domain-containing protein</fullName>
    </recommendedName>
</protein>
<evidence type="ECO:0000256" key="1">
    <source>
        <dbReference type="ARBA" id="ARBA00004141"/>
    </source>
</evidence>
<keyword evidence="11" id="KW-1185">Reference proteome</keyword>
<dbReference type="InterPro" id="IPR020846">
    <property type="entry name" value="MFS_dom"/>
</dbReference>
<evidence type="ECO:0000259" key="9">
    <source>
        <dbReference type="PROSITE" id="PS50850"/>
    </source>
</evidence>
<dbReference type="Gene3D" id="2.170.260.10">
    <property type="entry name" value="paz domain"/>
    <property type="match status" value="1"/>
</dbReference>
<feature type="transmembrane region" description="Helical" evidence="7">
    <location>
        <begin position="146"/>
        <end position="164"/>
    </location>
</feature>
<dbReference type="Pfam" id="PF16486">
    <property type="entry name" value="ArgoN"/>
    <property type="match status" value="1"/>
</dbReference>
<feature type="transmembrane region" description="Helical" evidence="7">
    <location>
        <begin position="487"/>
        <end position="512"/>
    </location>
</feature>
<evidence type="ECO:0000313" key="10">
    <source>
        <dbReference type="EMBL" id="KAJ0410241.1"/>
    </source>
</evidence>
<dbReference type="AlphaFoldDB" id="A0AAD5MA45"/>
<name>A0AAD5MA45_PYTIN</name>
<dbReference type="PROSITE" id="PS50850">
    <property type="entry name" value="MFS"/>
    <property type="match status" value="1"/>
</dbReference>
<feature type="transmembrane region" description="Helical" evidence="7">
    <location>
        <begin position="205"/>
        <end position="230"/>
    </location>
</feature>
<feature type="transmembrane region" description="Helical" evidence="7">
    <location>
        <begin position="117"/>
        <end position="139"/>
    </location>
</feature>
<dbReference type="Pfam" id="PF16488">
    <property type="entry name" value="ArgoL2"/>
    <property type="match status" value="1"/>
</dbReference>
<sequence length="1184" mass="128696">MISAPGATDRSPLLNTTAPRAPLVYGTVPQQPTDDDPIDKSGRSIRSDGGGSDAKAFDAMMQLSVSRNPLRHESFRAFIIWLITSCILFLTNQLTTLPVGFFPLYAAEMLHMSPAQLSLFFSMYPLCIMISSPLAAFYSPAIGRQTIICVGMVISGATTIAFAYTTSVAAVFILRILQGLGAGAAVVGAFSMITEEFSSNIGQILVIQEFIVAAAFVTAPPIGSALYQYHGYQLPFLASGVAQLVVVMMVPFLFIEYTLPDGLYSKTSLPTPLYAPAVKAGVHFRDVLTPTCVVCLALTTFAMASFGFIDPYLGSHLQTVLGAQHIAIGFGFGLSALVYFLGGIIYVWLSRNCGCKQVILLGLFLLSMGFLFLGPPPFLNSFFDDSARLWVTQWLSLVFIGCGAALSIAPGLPLTLMSVATSGNQAFNLVIGLFSAAIYLGQAIGPFLALGLTALLPATHSPNCVVTKDASAPRACVSSLPWAFTVYSGLALVMFTIVATNLSTGEAIVELLESKRRFSLNRQASEYGQFVFFDDDLCDDEDDMGIITPSPAAATLSQRPPLPQPRSRRVPLEVTQDGITFATFKALWRDRRISAAFHIEFWDSTPSDVHRVILQQALDVFVACVAAARSADAASDAVLRRCIAATFALYTVVAWTSLSSTFVAHATLGHAVREARAMVSRLLDNDEEAFLRCLGTAFIEYRSPAAGDVASFEMSATDDAVVVPSQSRDDNAKHEMLERLEALSLQYSRSMASLRALGTAASVAATARGATFLIPARPAHQATSGRPLRVFVNHFPMRYDASRGDIFQYDVKIDRAQPSTDDEEEKASIPTTTSAAGEEPRASREMVLSASLRRRILRAVLSSSSEFQSVLAVSDWQKNIFTTVRLPHDNFRVRGVVPLGDTPGTCRQVFDVVVQYAAIKHMTALDALFQQRGGSVPPTPYDVLQALDVAMRHTVSLRFELSKPLVEFCCDVLGIRELRPPLSHALTIRLSATLRNLRVEVTHQPGTSRRIYRVNSVTTQSAEQLTFPVDSDGGRVSTVAAFFAQQYAPLRYPQMPCVHVGAANRHVYLPLEVCVVASKQRRAGRLSEQQTTQMLRVAQENPTVRKRKIEETLVDMQYAQDPVLPAFGLRVEPQMLQATARVLDAPVVTLGRNHTVQPQNAAMVVAAEDEEEEEGEEAEVVAVL</sequence>
<feature type="transmembrane region" description="Helical" evidence="7">
    <location>
        <begin position="638"/>
        <end position="658"/>
    </location>
</feature>
<evidence type="ECO:0008006" key="12">
    <source>
        <dbReference type="Google" id="ProtNLM"/>
    </source>
</evidence>
<keyword evidence="4 7" id="KW-1133">Transmembrane helix</keyword>
<accession>A0AAD5MA45</accession>
<dbReference type="CDD" id="cd02846">
    <property type="entry name" value="PAZ_argonaute_like"/>
    <property type="match status" value="1"/>
</dbReference>
<organism evidence="10 11">
    <name type="scientific">Pythium insidiosum</name>
    <name type="common">Pythiosis disease agent</name>
    <dbReference type="NCBI Taxonomy" id="114742"/>
    <lineage>
        <taxon>Eukaryota</taxon>
        <taxon>Sar</taxon>
        <taxon>Stramenopiles</taxon>
        <taxon>Oomycota</taxon>
        <taxon>Peronosporomycetes</taxon>
        <taxon>Pythiales</taxon>
        <taxon>Pythiaceae</taxon>
        <taxon>Pythium</taxon>
    </lineage>
</organism>
<feature type="transmembrane region" description="Helical" evidence="7">
    <location>
        <begin position="358"/>
        <end position="374"/>
    </location>
</feature>
<proteinExistence type="predicted"/>
<evidence type="ECO:0000259" key="8">
    <source>
        <dbReference type="PROSITE" id="PS50821"/>
    </source>
</evidence>
<evidence type="ECO:0000313" key="11">
    <source>
        <dbReference type="Proteomes" id="UP001209570"/>
    </source>
</evidence>
<dbReference type="Pfam" id="PF07690">
    <property type="entry name" value="MFS_1"/>
    <property type="match status" value="1"/>
</dbReference>
<dbReference type="InterPro" id="IPR003100">
    <property type="entry name" value="PAZ_dom"/>
</dbReference>
<feature type="domain" description="Major facilitator superfamily (MFS) profile" evidence="9">
    <location>
        <begin position="79"/>
        <end position="517"/>
    </location>
</feature>
<dbReference type="PROSITE" id="PS50821">
    <property type="entry name" value="PAZ"/>
    <property type="match status" value="1"/>
</dbReference>
<evidence type="ECO:0000256" key="7">
    <source>
        <dbReference type="SAM" id="Phobius"/>
    </source>
</evidence>
<dbReference type="InterPro" id="IPR050930">
    <property type="entry name" value="MFS_Vesicular_Transporter"/>
</dbReference>
<dbReference type="PANTHER" id="PTHR23506">
    <property type="entry name" value="GH10249P"/>
    <property type="match status" value="1"/>
</dbReference>
<dbReference type="SUPFAM" id="SSF103473">
    <property type="entry name" value="MFS general substrate transporter"/>
    <property type="match status" value="1"/>
</dbReference>
<dbReference type="InterPro" id="IPR036259">
    <property type="entry name" value="MFS_trans_sf"/>
</dbReference>
<feature type="transmembrane region" description="Helical" evidence="7">
    <location>
        <begin position="236"/>
        <end position="259"/>
    </location>
</feature>
<feature type="transmembrane region" description="Helical" evidence="7">
    <location>
        <begin position="426"/>
        <end position="449"/>
    </location>
</feature>
<feature type="region of interest" description="Disordered" evidence="6">
    <location>
        <begin position="817"/>
        <end position="841"/>
    </location>
</feature>
<reference evidence="10" key="1">
    <citation type="submission" date="2021-12" db="EMBL/GenBank/DDBJ databases">
        <title>Prjna785345.</title>
        <authorList>
            <person name="Rujirawat T."/>
            <person name="Krajaejun T."/>
        </authorList>
    </citation>
    <scope>NUCLEOTIDE SEQUENCE</scope>
    <source>
        <strain evidence="10">Pi057C3</strain>
    </source>
</reference>
<dbReference type="Proteomes" id="UP001209570">
    <property type="component" value="Unassembled WGS sequence"/>
</dbReference>